<reference evidence="8" key="1">
    <citation type="journal article" date="2016" name="Nature">
        <title>The genome of the seagrass Zostera marina reveals angiosperm adaptation to the sea.</title>
        <authorList>
            <person name="Olsen J.L."/>
            <person name="Rouze P."/>
            <person name="Verhelst B."/>
            <person name="Lin Y.-C."/>
            <person name="Bayer T."/>
            <person name="Collen J."/>
            <person name="Dattolo E."/>
            <person name="De Paoli E."/>
            <person name="Dittami S."/>
            <person name="Maumus F."/>
            <person name="Michel G."/>
            <person name="Kersting A."/>
            <person name="Lauritano C."/>
            <person name="Lohaus R."/>
            <person name="Toepel M."/>
            <person name="Tonon T."/>
            <person name="Vanneste K."/>
            <person name="Amirebrahimi M."/>
            <person name="Brakel J."/>
            <person name="Bostroem C."/>
            <person name="Chovatia M."/>
            <person name="Grimwood J."/>
            <person name="Jenkins J.W."/>
            <person name="Jueterbock A."/>
            <person name="Mraz A."/>
            <person name="Stam W.T."/>
            <person name="Tice H."/>
            <person name="Bornberg-Bauer E."/>
            <person name="Green P.J."/>
            <person name="Pearson G.A."/>
            <person name="Procaccini G."/>
            <person name="Duarte C.M."/>
            <person name="Schmutz J."/>
            <person name="Reusch T.B.H."/>
            <person name="Van de Peer Y."/>
        </authorList>
    </citation>
    <scope>NUCLEOTIDE SEQUENCE [LARGE SCALE GENOMIC DNA]</scope>
    <source>
        <strain evidence="8">cv. Finnish</strain>
    </source>
</reference>
<comment type="similarity">
    <text evidence="2">Belongs to the TMEM192 family.</text>
</comment>
<dbReference type="AlphaFoldDB" id="A0A0K9NWK8"/>
<name>A0A0K9NWK8_ZOSMR</name>
<evidence type="ECO:0000313" key="8">
    <source>
        <dbReference type="Proteomes" id="UP000036987"/>
    </source>
</evidence>
<dbReference type="GO" id="GO:0005765">
    <property type="term" value="C:lysosomal membrane"/>
    <property type="evidence" value="ECO:0000318"/>
    <property type="project" value="GO_Central"/>
</dbReference>
<organism evidence="7 8">
    <name type="scientific">Zostera marina</name>
    <name type="common">Eelgrass</name>
    <dbReference type="NCBI Taxonomy" id="29655"/>
    <lineage>
        <taxon>Eukaryota</taxon>
        <taxon>Viridiplantae</taxon>
        <taxon>Streptophyta</taxon>
        <taxon>Embryophyta</taxon>
        <taxon>Tracheophyta</taxon>
        <taxon>Spermatophyta</taxon>
        <taxon>Magnoliopsida</taxon>
        <taxon>Liliopsida</taxon>
        <taxon>Zosteraceae</taxon>
        <taxon>Zostera</taxon>
    </lineage>
</organism>
<protein>
    <submittedName>
        <fullName evidence="7">Uncharacterized protein</fullName>
    </submittedName>
</protein>
<evidence type="ECO:0000256" key="6">
    <source>
        <dbReference type="SAM" id="Phobius"/>
    </source>
</evidence>
<dbReference type="EMBL" id="LFYR01001623">
    <property type="protein sequence ID" value="KMZ60422.1"/>
    <property type="molecule type" value="Genomic_DNA"/>
</dbReference>
<dbReference type="InterPro" id="IPR029399">
    <property type="entry name" value="TMEM192"/>
</dbReference>
<keyword evidence="3 6" id="KW-0812">Transmembrane</keyword>
<comment type="caution">
    <text evidence="7">The sequence shown here is derived from an EMBL/GenBank/DDBJ whole genome shotgun (WGS) entry which is preliminary data.</text>
</comment>
<dbReference type="PANTHER" id="PTHR31592:SF1">
    <property type="entry name" value="TRANSMEMBRANE PROTEIN 192"/>
    <property type="match status" value="1"/>
</dbReference>
<evidence type="ECO:0000313" key="7">
    <source>
        <dbReference type="EMBL" id="KMZ60422.1"/>
    </source>
</evidence>
<evidence type="ECO:0000256" key="1">
    <source>
        <dbReference type="ARBA" id="ARBA00004141"/>
    </source>
</evidence>
<keyword evidence="4 6" id="KW-1133">Transmembrane helix</keyword>
<dbReference type="Proteomes" id="UP000036987">
    <property type="component" value="Unassembled WGS sequence"/>
</dbReference>
<dbReference type="PANTHER" id="PTHR31592">
    <property type="entry name" value="TRANSMEMBRANE PROTEIN 192"/>
    <property type="match status" value="1"/>
</dbReference>
<accession>A0A0K9NWK8</accession>
<evidence type="ECO:0000256" key="5">
    <source>
        <dbReference type="ARBA" id="ARBA00023136"/>
    </source>
</evidence>
<feature type="transmembrane region" description="Helical" evidence="6">
    <location>
        <begin position="20"/>
        <end position="43"/>
    </location>
</feature>
<gene>
    <name evidence="7" type="ORF">ZOSMA_5G02900</name>
</gene>
<dbReference type="GO" id="GO:0005770">
    <property type="term" value="C:late endosome"/>
    <property type="evidence" value="ECO:0000318"/>
    <property type="project" value="GO_Central"/>
</dbReference>
<keyword evidence="8" id="KW-1185">Reference proteome</keyword>
<comment type="subcellular location">
    <subcellularLocation>
        <location evidence="1">Membrane</location>
        <topology evidence="1">Multi-pass membrane protein</topology>
    </subcellularLocation>
</comment>
<sequence length="108" mass="12180">MFLDTLKKAPPRHRQSRCVVTSVIYCLLLTGYAFVAVIAPSIFNSSTKSLLPFLCGFNVFLLILTGRHFFSSVSAILISELILSPCLFVLYPRMPSCVYIFSFVYIIM</sequence>
<evidence type="ECO:0000256" key="3">
    <source>
        <dbReference type="ARBA" id="ARBA00022692"/>
    </source>
</evidence>
<evidence type="ECO:0000256" key="2">
    <source>
        <dbReference type="ARBA" id="ARBA00006314"/>
    </source>
</evidence>
<evidence type="ECO:0000256" key="4">
    <source>
        <dbReference type="ARBA" id="ARBA00022989"/>
    </source>
</evidence>
<proteinExistence type="inferred from homology"/>
<keyword evidence="5 6" id="KW-0472">Membrane</keyword>